<reference evidence="1" key="1">
    <citation type="submission" date="2021-06" db="EMBL/GenBank/DDBJ databases">
        <authorList>
            <person name="Hodson N. C."/>
            <person name="Mongue J. A."/>
            <person name="Jaron S. K."/>
        </authorList>
    </citation>
    <scope>NUCLEOTIDE SEQUENCE</scope>
</reference>
<organism evidence="1 2">
    <name type="scientific">Allacma fusca</name>
    <dbReference type="NCBI Taxonomy" id="39272"/>
    <lineage>
        <taxon>Eukaryota</taxon>
        <taxon>Metazoa</taxon>
        <taxon>Ecdysozoa</taxon>
        <taxon>Arthropoda</taxon>
        <taxon>Hexapoda</taxon>
        <taxon>Collembola</taxon>
        <taxon>Symphypleona</taxon>
        <taxon>Sminthuridae</taxon>
        <taxon>Allacma</taxon>
    </lineage>
</organism>
<accession>A0A8J2K8G7</accession>
<dbReference type="Proteomes" id="UP000708208">
    <property type="component" value="Unassembled WGS sequence"/>
</dbReference>
<evidence type="ECO:0000313" key="1">
    <source>
        <dbReference type="EMBL" id="CAG7733664.1"/>
    </source>
</evidence>
<comment type="caution">
    <text evidence="1">The sequence shown here is derived from an EMBL/GenBank/DDBJ whole genome shotgun (WGS) entry which is preliminary data.</text>
</comment>
<evidence type="ECO:0000313" key="2">
    <source>
        <dbReference type="Proteomes" id="UP000708208"/>
    </source>
</evidence>
<gene>
    <name evidence="1" type="ORF">AFUS01_LOCUS22094</name>
</gene>
<proteinExistence type="predicted"/>
<keyword evidence="2" id="KW-1185">Reference proteome</keyword>
<name>A0A8J2K8G7_9HEXA</name>
<dbReference type="EMBL" id="CAJVCH010253254">
    <property type="protein sequence ID" value="CAG7733664.1"/>
    <property type="molecule type" value="Genomic_DNA"/>
</dbReference>
<dbReference type="AlphaFoldDB" id="A0A8J2K8G7"/>
<protein>
    <submittedName>
        <fullName evidence="1">Uncharacterized protein</fullName>
    </submittedName>
</protein>
<sequence>MACMSCNRAPTGCPGRTCGEVGYNGGSCSLSSPSIGGGNSCGRGIGGYLSTYDAAPGRRCMCPSPCCFPPPCAPVPCRCPTMSCCPQKSAPRRGCEADSVNFCCAETRRQRIKPCIVDPCCRPFPCFPKFCCPCCSRPDPSMKRRCFIPSPCCPPPACGKLCLIPKQCPPSCGPIPVCPPCPPSTDGCCKSCAIPLQINPPSCIKPRCSGCTGPCCPRPPYGLVPCQGDFPDPYCCPKPTVVVLHCPFKSYPTQKTCS</sequence>